<gene>
    <name evidence="8" type="ORF">L9F63_024053</name>
</gene>
<evidence type="ECO:0000259" key="7">
    <source>
        <dbReference type="Pfam" id="PF03600"/>
    </source>
</evidence>
<keyword evidence="9" id="KW-1185">Reference proteome</keyword>
<feature type="transmembrane region" description="Helical" evidence="6">
    <location>
        <begin position="150"/>
        <end position="170"/>
    </location>
</feature>
<feature type="transmembrane region" description="Helical" evidence="6">
    <location>
        <begin position="594"/>
        <end position="623"/>
    </location>
</feature>
<dbReference type="GO" id="GO:0016020">
    <property type="term" value="C:membrane"/>
    <property type="evidence" value="ECO:0007669"/>
    <property type="project" value="UniProtKB-SubCell"/>
</dbReference>
<feature type="transmembrane region" description="Helical" evidence="6">
    <location>
        <begin position="447"/>
        <end position="467"/>
    </location>
</feature>
<feature type="non-terminal residue" evidence="8">
    <location>
        <position position="725"/>
    </location>
</feature>
<dbReference type="PANTHER" id="PTHR43568:SF1">
    <property type="entry name" value="P PROTEIN"/>
    <property type="match status" value="1"/>
</dbReference>
<keyword evidence="2" id="KW-0813">Transport</keyword>
<feature type="transmembrane region" description="Helical" evidence="6">
    <location>
        <begin position="283"/>
        <end position="304"/>
    </location>
</feature>
<feature type="transmembrane region" description="Helical" evidence="6">
    <location>
        <begin position="549"/>
        <end position="567"/>
    </location>
</feature>
<proteinExistence type="predicted"/>
<evidence type="ECO:0000256" key="6">
    <source>
        <dbReference type="SAM" id="Phobius"/>
    </source>
</evidence>
<feature type="transmembrane region" description="Helical" evidence="6">
    <location>
        <begin position="245"/>
        <end position="263"/>
    </location>
</feature>
<evidence type="ECO:0000313" key="9">
    <source>
        <dbReference type="Proteomes" id="UP001233999"/>
    </source>
</evidence>
<feature type="transmembrane region" description="Helical" evidence="6">
    <location>
        <begin position="474"/>
        <end position="493"/>
    </location>
</feature>
<name>A0AAD8E8M9_DIPPU</name>
<dbReference type="Pfam" id="PF03600">
    <property type="entry name" value="CitMHS"/>
    <property type="match status" value="1"/>
</dbReference>
<comment type="caution">
    <text evidence="8">The sequence shown here is derived from an EMBL/GenBank/DDBJ whole genome shotgun (WGS) entry which is preliminary data.</text>
</comment>
<reference evidence="8" key="2">
    <citation type="submission" date="2023-05" db="EMBL/GenBank/DDBJ databases">
        <authorList>
            <person name="Fouks B."/>
        </authorList>
    </citation>
    <scope>NUCLEOTIDE SEQUENCE</scope>
    <source>
        <strain evidence="8">Stay&amp;Tobe</strain>
        <tissue evidence="8">Testes</tissue>
    </source>
</reference>
<feature type="transmembrane region" description="Helical" evidence="6">
    <location>
        <begin position="325"/>
        <end position="349"/>
    </location>
</feature>
<feature type="transmembrane region" description="Helical" evidence="6">
    <location>
        <begin position="505"/>
        <end position="528"/>
    </location>
</feature>
<dbReference type="InterPro" id="IPR051475">
    <property type="entry name" value="Diverse_Ion_Transporter"/>
</dbReference>
<keyword evidence="3 6" id="KW-0812">Transmembrane</keyword>
<keyword evidence="4 6" id="KW-1133">Transmembrane helix</keyword>
<sequence>GGPNRSKTSDLRRAHHRGYLRTFQKNNTPTIETDLRGPFLPKEYGNLSDKFLSVWLQSVNVTPEFKSVANLSAFMSSDVISAKNISEIWTIPTVSKNMLDFVPDVLTKKIFDWEIQDGIVSESILRIQMSTNLQASFALALFVEIQPVDVYVSIILAGVVLLGLYAVIIAEIIPRTLAALCGSTMSVAILAAMNKNNILLELISWIDMDTLLLLFSMMMIMGVLSETGIFDYLSVVAYKVSRGKPLVLAALMCGITATLSIILDNVTTILLLTPCTIRFLQLLPSSLLMATVIFSNIGGCITPVGDIPNVIIVNNEHFIKGGVDFFTFSIHMGCGMILVLINTAILLSFKFNNASSLQYRESTEIVDLYRHVDVWERLASSLSPYSRDEEVVRVQLLNKIHNLRKELRKKRMTSSFRPQIDNLINDVSEEQLKTKCEGVKIKVVMRISMALFVKSGVALLFVIMLFFLRSVTDLHLSLGWIALLGAILLLILADNEPIGGVLGRVEWGTLLFFASLFILMEATARLGLIRWIGNQTEYIILSVNEESRLCIAILLILWVSALASAFVDNIPLTTMMVRIIENLNDELELPLQPLVWALAFGACLGGNGTLIGASANVVCAGVAEQHGYRFTFMEFFKVGFPIMIGNVLLISLYLSMLCFSEALASALLHQTILLWMRQTHHKAQFVATLTLSKQGAQLHPNVVKSDYFQFFVLTLVGLYRYVQDN</sequence>
<feature type="non-terminal residue" evidence="8">
    <location>
        <position position="1"/>
    </location>
</feature>
<evidence type="ECO:0000256" key="1">
    <source>
        <dbReference type="ARBA" id="ARBA00004141"/>
    </source>
</evidence>
<protein>
    <recommendedName>
        <fullName evidence="7">Citrate transporter-like domain-containing protein</fullName>
    </recommendedName>
</protein>
<dbReference type="AlphaFoldDB" id="A0AAD8E8M9"/>
<evidence type="ECO:0000256" key="3">
    <source>
        <dbReference type="ARBA" id="ARBA00022692"/>
    </source>
</evidence>
<feature type="transmembrane region" description="Helical" evidence="6">
    <location>
        <begin position="177"/>
        <end position="193"/>
    </location>
</feature>
<dbReference type="CDD" id="cd01116">
    <property type="entry name" value="P_permease"/>
    <property type="match status" value="1"/>
</dbReference>
<feature type="domain" description="Citrate transporter-like" evidence="7">
    <location>
        <begin position="165"/>
        <end position="601"/>
    </location>
</feature>
<evidence type="ECO:0000256" key="4">
    <source>
        <dbReference type="ARBA" id="ARBA00022989"/>
    </source>
</evidence>
<dbReference type="InterPro" id="IPR004680">
    <property type="entry name" value="Cit_transptr-like_dom"/>
</dbReference>
<evidence type="ECO:0000256" key="5">
    <source>
        <dbReference type="ARBA" id="ARBA00023136"/>
    </source>
</evidence>
<dbReference type="EMBL" id="JASPKZ010008162">
    <property type="protein sequence ID" value="KAJ9580769.1"/>
    <property type="molecule type" value="Genomic_DNA"/>
</dbReference>
<keyword evidence="5 6" id="KW-0472">Membrane</keyword>
<dbReference type="GO" id="GO:0055085">
    <property type="term" value="P:transmembrane transport"/>
    <property type="evidence" value="ECO:0007669"/>
    <property type="project" value="InterPro"/>
</dbReference>
<dbReference type="Proteomes" id="UP001233999">
    <property type="component" value="Unassembled WGS sequence"/>
</dbReference>
<organism evidence="8 9">
    <name type="scientific">Diploptera punctata</name>
    <name type="common">Pacific beetle cockroach</name>
    <dbReference type="NCBI Taxonomy" id="6984"/>
    <lineage>
        <taxon>Eukaryota</taxon>
        <taxon>Metazoa</taxon>
        <taxon>Ecdysozoa</taxon>
        <taxon>Arthropoda</taxon>
        <taxon>Hexapoda</taxon>
        <taxon>Insecta</taxon>
        <taxon>Pterygota</taxon>
        <taxon>Neoptera</taxon>
        <taxon>Polyneoptera</taxon>
        <taxon>Dictyoptera</taxon>
        <taxon>Blattodea</taxon>
        <taxon>Blaberoidea</taxon>
        <taxon>Blaberidae</taxon>
        <taxon>Diplopterinae</taxon>
        <taxon>Diploptera</taxon>
    </lineage>
</organism>
<reference evidence="8" key="1">
    <citation type="journal article" date="2023" name="IScience">
        <title>Live-bearing cockroach genome reveals convergent evolutionary mechanisms linked to viviparity in insects and beyond.</title>
        <authorList>
            <person name="Fouks B."/>
            <person name="Harrison M.C."/>
            <person name="Mikhailova A.A."/>
            <person name="Marchal E."/>
            <person name="English S."/>
            <person name="Carruthers M."/>
            <person name="Jennings E.C."/>
            <person name="Chiamaka E.L."/>
            <person name="Frigard R.A."/>
            <person name="Pippel M."/>
            <person name="Attardo G.M."/>
            <person name="Benoit J.B."/>
            <person name="Bornberg-Bauer E."/>
            <person name="Tobe S.S."/>
        </authorList>
    </citation>
    <scope>NUCLEOTIDE SEQUENCE</scope>
    <source>
        <strain evidence="8">Stay&amp;Tobe</strain>
    </source>
</reference>
<dbReference type="PANTHER" id="PTHR43568">
    <property type="entry name" value="P PROTEIN"/>
    <property type="match status" value="1"/>
</dbReference>
<feature type="transmembrane region" description="Helical" evidence="6">
    <location>
        <begin position="635"/>
        <end position="654"/>
    </location>
</feature>
<evidence type="ECO:0000313" key="8">
    <source>
        <dbReference type="EMBL" id="KAJ9580769.1"/>
    </source>
</evidence>
<evidence type="ECO:0000256" key="2">
    <source>
        <dbReference type="ARBA" id="ARBA00022448"/>
    </source>
</evidence>
<comment type="subcellular location">
    <subcellularLocation>
        <location evidence="1">Membrane</location>
        <topology evidence="1">Multi-pass membrane protein</topology>
    </subcellularLocation>
</comment>
<feature type="transmembrane region" description="Helical" evidence="6">
    <location>
        <begin position="213"/>
        <end position="233"/>
    </location>
</feature>
<accession>A0AAD8E8M9</accession>